<gene>
    <name evidence="2" type="ORF">GCM10023203_58730</name>
</gene>
<keyword evidence="3" id="KW-1185">Reference proteome</keyword>
<proteinExistence type="predicted"/>
<sequence>MTGTSWAPTGAVTPSTGGAFDAALTGRAHRLVRADGVVVALDPDRWHGEADPEDHWLVDRCAGPTLDLGCGPGRLLVALATRGVPALGVDVSPEAIRYCEARGATVLHRDALDGLPGPGRWAHVLLADGNIGIGGDPVGLLQRCRTLLRPLGTVLVELEPTAGSWWQGVAHLDTDTDTDTDTHTDDLAPFDGDVPPPTRCGPWFPWAVLGASAIDAVAARAGLEVTARRDGTRCFAELSVAGTRPATRQEA</sequence>
<evidence type="ECO:0000313" key="3">
    <source>
        <dbReference type="Proteomes" id="UP001500457"/>
    </source>
</evidence>
<dbReference type="InterPro" id="IPR041698">
    <property type="entry name" value="Methyltransf_25"/>
</dbReference>
<evidence type="ECO:0000313" key="2">
    <source>
        <dbReference type="EMBL" id="GAA4896520.1"/>
    </source>
</evidence>
<organism evidence="2 3">
    <name type="scientific">Actinomycetospora straminea</name>
    <dbReference type="NCBI Taxonomy" id="663607"/>
    <lineage>
        <taxon>Bacteria</taxon>
        <taxon>Bacillati</taxon>
        <taxon>Actinomycetota</taxon>
        <taxon>Actinomycetes</taxon>
        <taxon>Pseudonocardiales</taxon>
        <taxon>Pseudonocardiaceae</taxon>
        <taxon>Actinomycetospora</taxon>
    </lineage>
</organism>
<reference evidence="3" key="1">
    <citation type="journal article" date="2019" name="Int. J. Syst. Evol. Microbiol.">
        <title>The Global Catalogue of Microorganisms (GCM) 10K type strain sequencing project: providing services to taxonomists for standard genome sequencing and annotation.</title>
        <authorList>
            <consortium name="The Broad Institute Genomics Platform"/>
            <consortium name="The Broad Institute Genome Sequencing Center for Infectious Disease"/>
            <person name="Wu L."/>
            <person name="Ma J."/>
        </authorList>
    </citation>
    <scope>NUCLEOTIDE SEQUENCE [LARGE SCALE GENOMIC DNA]</scope>
    <source>
        <strain evidence="3">JCM 17983</strain>
    </source>
</reference>
<dbReference type="GO" id="GO:0008168">
    <property type="term" value="F:methyltransferase activity"/>
    <property type="evidence" value="ECO:0007669"/>
    <property type="project" value="UniProtKB-KW"/>
</dbReference>
<dbReference type="Gene3D" id="3.40.50.150">
    <property type="entry name" value="Vaccinia Virus protein VP39"/>
    <property type="match status" value="1"/>
</dbReference>
<dbReference type="GO" id="GO:0032259">
    <property type="term" value="P:methylation"/>
    <property type="evidence" value="ECO:0007669"/>
    <property type="project" value="UniProtKB-KW"/>
</dbReference>
<dbReference type="Proteomes" id="UP001500457">
    <property type="component" value="Unassembled WGS sequence"/>
</dbReference>
<dbReference type="SUPFAM" id="SSF53335">
    <property type="entry name" value="S-adenosyl-L-methionine-dependent methyltransferases"/>
    <property type="match status" value="1"/>
</dbReference>
<dbReference type="Pfam" id="PF13649">
    <property type="entry name" value="Methyltransf_25"/>
    <property type="match status" value="1"/>
</dbReference>
<keyword evidence="2" id="KW-0808">Transferase</keyword>
<dbReference type="CDD" id="cd02440">
    <property type="entry name" value="AdoMet_MTases"/>
    <property type="match status" value="1"/>
</dbReference>
<accession>A0ABP9F8U4</accession>
<feature type="domain" description="Methyltransferase" evidence="1">
    <location>
        <begin position="66"/>
        <end position="152"/>
    </location>
</feature>
<protein>
    <submittedName>
        <fullName evidence="2">Class I SAM-dependent methyltransferase</fullName>
    </submittedName>
</protein>
<evidence type="ECO:0000259" key="1">
    <source>
        <dbReference type="Pfam" id="PF13649"/>
    </source>
</evidence>
<name>A0ABP9F8U4_9PSEU</name>
<keyword evidence="2" id="KW-0489">Methyltransferase</keyword>
<dbReference type="InterPro" id="IPR029063">
    <property type="entry name" value="SAM-dependent_MTases_sf"/>
</dbReference>
<comment type="caution">
    <text evidence="2">The sequence shown here is derived from an EMBL/GenBank/DDBJ whole genome shotgun (WGS) entry which is preliminary data.</text>
</comment>
<dbReference type="RefSeq" id="WP_274235205.1">
    <property type="nucleotide sequence ID" value="NZ_BAABHQ010000030.1"/>
</dbReference>
<dbReference type="EMBL" id="BAABHQ010000030">
    <property type="protein sequence ID" value="GAA4896520.1"/>
    <property type="molecule type" value="Genomic_DNA"/>
</dbReference>